<dbReference type="InterPro" id="IPR042858">
    <property type="entry name" value="DNAJC8"/>
</dbReference>
<keyword evidence="1" id="KW-0812">Transmembrane</keyword>
<proteinExistence type="predicted"/>
<dbReference type="AlphaFoldDB" id="A0A2A2LNW4"/>
<keyword evidence="1" id="KW-1133">Transmembrane helix</keyword>
<dbReference type="SUPFAM" id="SSF46565">
    <property type="entry name" value="Chaperone J-domain"/>
    <property type="match status" value="1"/>
</dbReference>
<evidence type="ECO:0000313" key="4">
    <source>
        <dbReference type="Proteomes" id="UP000218231"/>
    </source>
</evidence>
<accession>A0A2A2LNW4</accession>
<dbReference type="Proteomes" id="UP000218231">
    <property type="component" value="Unassembled WGS sequence"/>
</dbReference>
<dbReference type="InterPro" id="IPR036869">
    <property type="entry name" value="J_dom_sf"/>
</dbReference>
<evidence type="ECO:0000313" key="3">
    <source>
        <dbReference type="EMBL" id="PAV87911.1"/>
    </source>
</evidence>
<dbReference type="Gene3D" id="1.10.287.110">
    <property type="entry name" value="DnaJ domain"/>
    <property type="match status" value="1"/>
</dbReference>
<feature type="transmembrane region" description="Helical" evidence="1">
    <location>
        <begin position="207"/>
        <end position="230"/>
    </location>
</feature>
<dbReference type="PANTHER" id="PTHR15606:SF4">
    <property type="entry name" value="DNAJ HOMOLOG SUBFAMILY C MEMBER 8"/>
    <property type="match status" value="1"/>
</dbReference>
<dbReference type="SMART" id="SM00271">
    <property type="entry name" value="DnaJ"/>
    <property type="match status" value="1"/>
</dbReference>
<organism evidence="3 4">
    <name type="scientific">Diploscapter pachys</name>
    <dbReference type="NCBI Taxonomy" id="2018661"/>
    <lineage>
        <taxon>Eukaryota</taxon>
        <taxon>Metazoa</taxon>
        <taxon>Ecdysozoa</taxon>
        <taxon>Nematoda</taxon>
        <taxon>Chromadorea</taxon>
        <taxon>Rhabditida</taxon>
        <taxon>Rhabditina</taxon>
        <taxon>Rhabditomorpha</taxon>
        <taxon>Rhabditoidea</taxon>
        <taxon>Rhabditidae</taxon>
        <taxon>Diploscapter</taxon>
    </lineage>
</organism>
<evidence type="ECO:0000259" key="2">
    <source>
        <dbReference type="PROSITE" id="PS50076"/>
    </source>
</evidence>
<dbReference type="PROSITE" id="PS50076">
    <property type="entry name" value="DNAJ_2"/>
    <property type="match status" value="1"/>
</dbReference>
<dbReference type="GO" id="GO:0005634">
    <property type="term" value="C:nucleus"/>
    <property type="evidence" value="ECO:0007669"/>
    <property type="project" value="TreeGrafter"/>
</dbReference>
<reference evidence="3 4" key="1">
    <citation type="journal article" date="2017" name="Curr. Biol.">
        <title>Genome architecture and evolution of a unichromosomal asexual nematode.</title>
        <authorList>
            <person name="Fradin H."/>
            <person name="Zegar C."/>
            <person name="Gutwein M."/>
            <person name="Lucas J."/>
            <person name="Kovtun M."/>
            <person name="Corcoran D."/>
            <person name="Baugh L.R."/>
            <person name="Kiontke K."/>
            <person name="Gunsalus K."/>
            <person name="Fitch D.H."/>
            <person name="Piano F."/>
        </authorList>
    </citation>
    <scope>NUCLEOTIDE SEQUENCE [LARGE SCALE GENOMIC DNA]</scope>
    <source>
        <strain evidence="3">PF1309</strain>
    </source>
</reference>
<dbReference type="OrthoDB" id="342454at2759"/>
<dbReference type="InterPro" id="IPR001623">
    <property type="entry name" value="DnaJ_domain"/>
</dbReference>
<dbReference type="STRING" id="2018661.A0A2A2LNW4"/>
<dbReference type="PANTHER" id="PTHR15606">
    <property type="entry name" value="DNAJ HOMOLOG SUBFAMILY C MEMBER 8/LIPOPOLYSACCHARIDE SPECIFIC RESPONSE-7-RELATED"/>
    <property type="match status" value="1"/>
</dbReference>
<protein>
    <recommendedName>
        <fullName evidence="2">J domain-containing protein</fullName>
    </recommendedName>
</protein>
<feature type="domain" description="J" evidence="2">
    <location>
        <begin position="46"/>
        <end position="116"/>
    </location>
</feature>
<sequence>MSGDLEHSFEQFYSDLKQTEEQDAVLTASQQLDRLLRPGSTYLNLNPFEVLQIDPDTDLETAKKKYRQLSLLVHPDRNPDDKDRADKAFDIVKKAIEQIEDPNELQKAKECYTEARARLAVAMSEKRRKNKREGKEDTIEEDDPAVYKRTLWVTVTKVFAAREKKRRILEERANDEKKRMAEMMAEASEKRKLAEEFAKNYEVRGNFYFIFLTSKLVLLSCSFYLPYLLIPSLFSRKWSKNYKRVRVT</sequence>
<gene>
    <name evidence="3" type="ORF">WR25_03688</name>
</gene>
<dbReference type="CDD" id="cd06257">
    <property type="entry name" value="DnaJ"/>
    <property type="match status" value="1"/>
</dbReference>
<dbReference type="FunFam" id="1.10.287.110:FF:000158">
    <property type="entry name" value="dnaJ homolog subfamily C member 8"/>
    <property type="match status" value="1"/>
</dbReference>
<keyword evidence="1" id="KW-0472">Membrane</keyword>
<name>A0A2A2LNW4_9BILA</name>
<dbReference type="Pfam" id="PF00226">
    <property type="entry name" value="DnaJ"/>
    <property type="match status" value="1"/>
</dbReference>
<comment type="caution">
    <text evidence="3">The sequence shown here is derived from an EMBL/GenBank/DDBJ whole genome shotgun (WGS) entry which is preliminary data.</text>
</comment>
<keyword evidence="4" id="KW-1185">Reference proteome</keyword>
<dbReference type="EMBL" id="LIAE01006538">
    <property type="protein sequence ID" value="PAV87911.1"/>
    <property type="molecule type" value="Genomic_DNA"/>
</dbReference>
<dbReference type="PRINTS" id="PR00625">
    <property type="entry name" value="JDOMAIN"/>
</dbReference>
<evidence type="ECO:0000256" key="1">
    <source>
        <dbReference type="SAM" id="Phobius"/>
    </source>
</evidence>